<dbReference type="InterPro" id="IPR003439">
    <property type="entry name" value="ABC_transporter-like_ATP-bd"/>
</dbReference>
<name>A0A9D1CZ32_9FIRM</name>
<dbReference type="FunFam" id="3.40.50.300:FF:000218">
    <property type="entry name" value="Multidrug ABC transporter ATP-binding protein"/>
    <property type="match status" value="1"/>
</dbReference>
<comment type="subcellular location">
    <subcellularLocation>
        <location evidence="1">Cell membrane</location>
        <topology evidence="1">Multi-pass membrane protein</topology>
    </subcellularLocation>
</comment>
<dbReference type="GO" id="GO:0016887">
    <property type="term" value="F:ATP hydrolysis activity"/>
    <property type="evidence" value="ECO:0007669"/>
    <property type="project" value="InterPro"/>
</dbReference>
<evidence type="ECO:0000256" key="6">
    <source>
        <dbReference type="ARBA" id="ARBA00023136"/>
    </source>
</evidence>
<dbReference type="InterPro" id="IPR003593">
    <property type="entry name" value="AAA+_ATPase"/>
</dbReference>
<feature type="transmembrane region" description="Helical" evidence="7">
    <location>
        <begin position="262"/>
        <end position="280"/>
    </location>
</feature>
<dbReference type="SUPFAM" id="SSF90123">
    <property type="entry name" value="ABC transporter transmembrane region"/>
    <property type="match status" value="1"/>
</dbReference>
<dbReference type="Proteomes" id="UP000824260">
    <property type="component" value="Unassembled WGS sequence"/>
</dbReference>
<keyword evidence="5 7" id="KW-1133">Transmembrane helix</keyword>
<keyword evidence="4 10" id="KW-0067">ATP-binding</keyword>
<dbReference type="Pfam" id="PF00664">
    <property type="entry name" value="ABC_membrane"/>
    <property type="match status" value="1"/>
</dbReference>
<dbReference type="CDD" id="cd18549">
    <property type="entry name" value="ABC_6TM_YwjA_like"/>
    <property type="match status" value="1"/>
</dbReference>
<evidence type="ECO:0000259" key="8">
    <source>
        <dbReference type="PROSITE" id="PS50893"/>
    </source>
</evidence>
<evidence type="ECO:0000256" key="5">
    <source>
        <dbReference type="ARBA" id="ARBA00022989"/>
    </source>
</evidence>
<accession>A0A9D1CZ32</accession>
<reference evidence="10" key="1">
    <citation type="submission" date="2020-10" db="EMBL/GenBank/DDBJ databases">
        <authorList>
            <person name="Gilroy R."/>
        </authorList>
    </citation>
    <scope>NUCLEOTIDE SEQUENCE</scope>
    <source>
        <strain evidence="10">ChiSjej6B24-2974</strain>
    </source>
</reference>
<keyword evidence="3" id="KW-0547">Nucleotide-binding</keyword>
<dbReference type="PROSITE" id="PS00211">
    <property type="entry name" value="ABC_TRANSPORTER_1"/>
    <property type="match status" value="1"/>
</dbReference>
<proteinExistence type="predicted"/>
<evidence type="ECO:0000313" key="10">
    <source>
        <dbReference type="EMBL" id="HIQ84155.1"/>
    </source>
</evidence>
<dbReference type="InterPro" id="IPR027417">
    <property type="entry name" value="P-loop_NTPase"/>
</dbReference>
<reference evidence="10" key="2">
    <citation type="journal article" date="2021" name="PeerJ">
        <title>Extensive microbial diversity within the chicken gut microbiome revealed by metagenomics and culture.</title>
        <authorList>
            <person name="Gilroy R."/>
            <person name="Ravi A."/>
            <person name="Getino M."/>
            <person name="Pursley I."/>
            <person name="Horton D.L."/>
            <person name="Alikhan N.F."/>
            <person name="Baker D."/>
            <person name="Gharbi K."/>
            <person name="Hall N."/>
            <person name="Watson M."/>
            <person name="Adriaenssens E.M."/>
            <person name="Foster-Nyarko E."/>
            <person name="Jarju S."/>
            <person name="Secka A."/>
            <person name="Antonio M."/>
            <person name="Oren A."/>
            <person name="Chaudhuri R.R."/>
            <person name="La Ragione R."/>
            <person name="Hildebrand F."/>
            <person name="Pallen M.J."/>
        </authorList>
    </citation>
    <scope>NUCLEOTIDE SEQUENCE</scope>
    <source>
        <strain evidence="10">ChiSjej6B24-2974</strain>
    </source>
</reference>
<evidence type="ECO:0000313" key="11">
    <source>
        <dbReference type="Proteomes" id="UP000824260"/>
    </source>
</evidence>
<protein>
    <submittedName>
        <fullName evidence="10">ABC transporter ATP-binding protein</fullName>
    </submittedName>
</protein>
<feature type="transmembrane region" description="Helical" evidence="7">
    <location>
        <begin position="37"/>
        <end position="57"/>
    </location>
</feature>
<dbReference type="Pfam" id="PF00005">
    <property type="entry name" value="ABC_tran"/>
    <property type="match status" value="1"/>
</dbReference>
<feature type="transmembrane region" description="Helical" evidence="7">
    <location>
        <begin position="69"/>
        <end position="90"/>
    </location>
</feature>
<dbReference type="InterPro" id="IPR011527">
    <property type="entry name" value="ABC1_TM_dom"/>
</dbReference>
<dbReference type="PROSITE" id="PS50893">
    <property type="entry name" value="ABC_TRANSPORTER_2"/>
    <property type="match status" value="1"/>
</dbReference>
<evidence type="ECO:0000256" key="3">
    <source>
        <dbReference type="ARBA" id="ARBA00022741"/>
    </source>
</evidence>
<dbReference type="SMART" id="SM00382">
    <property type="entry name" value="AAA"/>
    <property type="match status" value="1"/>
</dbReference>
<gene>
    <name evidence="10" type="ORF">IAA52_13780</name>
</gene>
<feature type="transmembrane region" description="Helical" evidence="7">
    <location>
        <begin position="158"/>
        <end position="186"/>
    </location>
</feature>
<dbReference type="Gene3D" id="3.40.50.300">
    <property type="entry name" value="P-loop containing nucleotide triphosphate hydrolases"/>
    <property type="match status" value="1"/>
</dbReference>
<evidence type="ECO:0000256" key="7">
    <source>
        <dbReference type="SAM" id="Phobius"/>
    </source>
</evidence>
<feature type="domain" description="ABC transmembrane type-1" evidence="9">
    <location>
        <begin position="34"/>
        <end position="317"/>
    </location>
</feature>
<dbReference type="InterPro" id="IPR039421">
    <property type="entry name" value="Type_1_exporter"/>
</dbReference>
<dbReference type="CDD" id="cd03251">
    <property type="entry name" value="ABCC_MsbA"/>
    <property type="match status" value="1"/>
</dbReference>
<dbReference type="GO" id="GO:0005886">
    <property type="term" value="C:plasma membrane"/>
    <property type="evidence" value="ECO:0007669"/>
    <property type="project" value="UniProtKB-SubCell"/>
</dbReference>
<dbReference type="SUPFAM" id="SSF52540">
    <property type="entry name" value="P-loop containing nucleoside triphosphate hydrolases"/>
    <property type="match status" value="1"/>
</dbReference>
<comment type="caution">
    <text evidence="10">The sequence shown here is derived from an EMBL/GenBank/DDBJ whole genome shotgun (WGS) entry which is preliminary data.</text>
</comment>
<dbReference type="PANTHER" id="PTHR43394">
    <property type="entry name" value="ATP-DEPENDENT PERMEASE MDL1, MITOCHONDRIAL"/>
    <property type="match status" value="1"/>
</dbReference>
<organism evidence="10 11">
    <name type="scientific">Candidatus Pullichristensenella stercorigallinarum</name>
    <dbReference type="NCBI Taxonomy" id="2840909"/>
    <lineage>
        <taxon>Bacteria</taxon>
        <taxon>Bacillati</taxon>
        <taxon>Bacillota</taxon>
        <taxon>Clostridia</taxon>
        <taxon>Candidatus Pullichristensenella</taxon>
    </lineage>
</organism>
<sequence>MAKDTSATRHGMRESAALIRRFLPYFRPYASTLALDLFFAALTTLCDLALPLIVRYFTGSADSLTLRPVLLLGGFYILLRIVDAAANYYMQSIGHIMGSRIETDMRRDMFAHLERLSNSYYDNTKIGQIMSRITTDLFDVTEFAHHTPEEVFITSIKVLAAFVILLTINVPLTLIIFAIFPFMMYFSIRFSKRMRSTFKESRHQLGELNAQVEDTLSGIRVVKSFANEDLEKEKFAEGNRGFLRIKRAMYHNMAGFHSVTRLFDGLMFIVVVLLGALFLIRGEGGITAADYIAYILFVQTLLTSIRRLIEFSEQFMRGLTGIERFIEVMEVPVEIDDAPDAVDVEDVKGDITFDHVSFTYEEGLENVLTDINLHVPAGESVALVGPSGGGKSTLCNLIPRFYEVTSGRILLDGEDIRKYTLHSLRSRIGVVQQDVHLFSGTVIDNIRYGRPSATDAEVMEAAKRAGAHDFIMELEDGYATYVGEHGTKLSGGQKQRISIARVFLKNPPVLILDEATSALDNESERLVQKSLEALMKGRTTFTIAHRLTTIRNAQVILVLTDKGIVEQGTHDELMARRGVYYDLYKLYTDEERENNERAQI</sequence>
<evidence type="ECO:0000259" key="9">
    <source>
        <dbReference type="PROSITE" id="PS50929"/>
    </source>
</evidence>
<evidence type="ECO:0000256" key="2">
    <source>
        <dbReference type="ARBA" id="ARBA00022692"/>
    </source>
</evidence>
<dbReference type="AlphaFoldDB" id="A0A9D1CZ32"/>
<dbReference type="InterPro" id="IPR036640">
    <property type="entry name" value="ABC1_TM_sf"/>
</dbReference>
<dbReference type="PANTHER" id="PTHR43394:SF1">
    <property type="entry name" value="ATP-BINDING CASSETTE SUB-FAMILY B MEMBER 10, MITOCHONDRIAL"/>
    <property type="match status" value="1"/>
</dbReference>
<keyword evidence="6 7" id="KW-0472">Membrane</keyword>
<dbReference type="EMBL" id="DVFZ01000129">
    <property type="protein sequence ID" value="HIQ84155.1"/>
    <property type="molecule type" value="Genomic_DNA"/>
</dbReference>
<dbReference type="GO" id="GO:0005524">
    <property type="term" value="F:ATP binding"/>
    <property type="evidence" value="ECO:0007669"/>
    <property type="project" value="UniProtKB-KW"/>
</dbReference>
<keyword evidence="2 7" id="KW-0812">Transmembrane</keyword>
<dbReference type="InterPro" id="IPR017871">
    <property type="entry name" value="ABC_transporter-like_CS"/>
</dbReference>
<dbReference type="GO" id="GO:0015421">
    <property type="term" value="F:ABC-type oligopeptide transporter activity"/>
    <property type="evidence" value="ECO:0007669"/>
    <property type="project" value="TreeGrafter"/>
</dbReference>
<dbReference type="PROSITE" id="PS50929">
    <property type="entry name" value="ABC_TM1F"/>
    <property type="match status" value="1"/>
</dbReference>
<evidence type="ECO:0000256" key="4">
    <source>
        <dbReference type="ARBA" id="ARBA00022840"/>
    </source>
</evidence>
<feature type="transmembrane region" description="Helical" evidence="7">
    <location>
        <begin position="292"/>
        <end position="309"/>
    </location>
</feature>
<dbReference type="Gene3D" id="1.20.1560.10">
    <property type="entry name" value="ABC transporter type 1, transmembrane domain"/>
    <property type="match status" value="1"/>
</dbReference>
<feature type="domain" description="ABC transporter" evidence="8">
    <location>
        <begin position="351"/>
        <end position="586"/>
    </location>
</feature>
<evidence type="ECO:0000256" key="1">
    <source>
        <dbReference type="ARBA" id="ARBA00004651"/>
    </source>
</evidence>